<gene>
    <name evidence="14" type="ORF">CTOB1V02_LOCUS3757</name>
</gene>
<dbReference type="PROSITE" id="PS00107">
    <property type="entry name" value="PROTEIN_KINASE_ATP"/>
    <property type="match status" value="1"/>
</dbReference>
<dbReference type="SMART" id="SM00220">
    <property type="entry name" value="S_TKc"/>
    <property type="match status" value="1"/>
</dbReference>
<evidence type="ECO:0000256" key="12">
    <source>
        <dbReference type="SAM" id="MobiDB-lite"/>
    </source>
</evidence>
<evidence type="ECO:0000313" key="14">
    <source>
        <dbReference type="EMBL" id="CAD7225825.1"/>
    </source>
</evidence>
<dbReference type="EMBL" id="OB660671">
    <property type="protein sequence ID" value="CAD7225825.1"/>
    <property type="molecule type" value="Genomic_DNA"/>
</dbReference>
<dbReference type="FunFam" id="1.10.510.10:FF:000658">
    <property type="entry name" value="Protein CBG12184"/>
    <property type="match status" value="1"/>
</dbReference>
<dbReference type="PROSITE" id="PS50011">
    <property type="entry name" value="PROTEIN_KINASE_DOM"/>
    <property type="match status" value="1"/>
</dbReference>
<keyword evidence="5 11" id="KW-0547">Nucleotide-binding</keyword>
<feature type="compositionally biased region" description="Low complexity" evidence="12">
    <location>
        <begin position="15"/>
        <end position="26"/>
    </location>
</feature>
<evidence type="ECO:0000256" key="3">
    <source>
        <dbReference type="ARBA" id="ARBA00022553"/>
    </source>
</evidence>
<evidence type="ECO:0000256" key="10">
    <source>
        <dbReference type="ARBA" id="ARBA00022871"/>
    </source>
</evidence>
<keyword evidence="4" id="KW-0479">Metal-binding</keyword>
<evidence type="ECO:0000256" key="7">
    <source>
        <dbReference type="ARBA" id="ARBA00022840"/>
    </source>
</evidence>
<evidence type="ECO:0000259" key="13">
    <source>
        <dbReference type="PROSITE" id="PS50011"/>
    </source>
</evidence>
<evidence type="ECO:0000256" key="9">
    <source>
        <dbReference type="ARBA" id="ARBA00022843"/>
    </source>
</evidence>
<dbReference type="Pfam" id="PF00069">
    <property type="entry name" value="Pkinase"/>
    <property type="match status" value="1"/>
</dbReference>
<dbReference type="Gene3D" id="1.10.510.10">
    <property type="entry name" value="Transferase(Phosphotransferase) domain 1"/>
    <property type="match status" value="1"/>
</dbReference>
<evidence type="ECO:0000256" key="4">
    <source>
        <dbReference type="ARBA" id="ARBA00022723"/>
    </source>
</evidence>
<protein>
    <recommendedName>
        <fullName evidence="13">Protein kinase domain-containing protein</fullName>
    </recommendedName>
</protein>
<evidence type="ECO:0000256" key="8">
    <source>
        <dbReference type="ARBA" id="ARBA00022842"/>
    </source>
</evidence>
<dbReference type="InterPro" id="IPR011009">
    <property type="entry name" value="Kinase-like_dom_sf"/>
</dbReference>
<keyword evidence="2" id="KW-0217">Developmental protein</keyword>
<keyword evidence="11" id="KW-0723">Serine/threonine-protein kinase</keyword>
<keyword evidence="3" id="KW-0597">Phosphoprotein</keyword>
<evidence type="ECO:0000256" key="11">
    <source>
        <dbReference type="RuleBase" id="RU000304"/>
    </source>
</evidence>
<dbReference type="GO" id="GO:0050321">
    <property type="term" value="F:tau-protein kinase activity"/>
    <property type="evidence" value="ECO:0007669"/>
    <property type="project" value="TreeGrafter"/>
</dbReference>
<evidence type="ECO:0000256" key="1">
    <source>
        <dbReference type="ARBA" id="ARBA00001946"/>
    </source>
</evidence>
<dbReference type="PANTHER" id="PTHR24346:SF102">
    <property type="entry name" value="TESTIS-SPECIFIC SERINE_THREONINE-PROTEIN KINASE 1"/>
    <property type="match status" value="1"/>
</dbReference>
<reference evidence="14" key="1">
    <citation type="submission" date="2020-11" db="EMBL/GenBank/DDBJ databases">
        <authorList>
            <person name="Tran Van P."/>
        </authorList>
    </citation>
    <scope>NUCLEOTIDE SEQUENCE</scope>
</reference>
<evidence type="ECO:0000256" key="5">
    <source>
        <dbReference type="ARBA" id="ARBA00022741"/>
    </source>
</evidence>
<sequence>MSGGLIQRGPRELKSSGNSNSAESSANDALQKNGFQLGRTLGIGTYAVIRRATYTLDNLKTNLACKIINRKKVPKEFLIKFFPRELNICVQLDHPNLIKVHSILERNEVVYVFMQFASKGDVLGYLMKYGALEEHQANYWARQLFSAITYLFSHNITHRDLKCENLLLNEHYQLKIGDYGFARYSISKRGKDIYSETFCGSIAYAAPEVLGGIPYLPKNADLWSCGVILYALHCGALPFRSDRPRAMLVAQVKKKWVFSSPAKDNLSPEGKDLVRSLLEPNTEKRINLDAIRRHDWMKETMFQILMNKYFDKSGQRK</sequence>
<dbReference type="GO" id="GO:0030154">
    <property type="term" value="P:cell differentiation"/>
    <property type="evidence" value="ECO:0007669"/>
    <property type="project" value="UniProtKB-KW"/>
</dbReference>
<dbReference type="GO" id="GO:0007283">
    <property type="term" value="P:spermatogenesis"/>
    <property type="evidence" value="ECO:0007669"/>
    <property type="project" value="UniProtKB-KW"/>
</dbReference>
<feature type="region of interest" description="Disordered" evidence="12">
    <location>
        <begin position="1"/>
        <end position="26"/>
    </location>
</feature>
<dbReference type="InterPro" id="IPR008271">
    <property type="entry name" value="Ser/Thr_kinase_AS"/>
</dbReference>
<evidence type="ECO:0000256" key="6">
    <source>
        <dbReference type="ARBA" id="ARBA00022782"/>
    </source>
</evidence>
<dbReference type="InterPro" id="IPR000719">
    <property type="entry name" value="Prot_kinase_dom"/>
</dbReference>
<keyword evidence="7 11" id="KW-0067">ATP-binding</keyword>
<dbReference type="InterPro" id="IPR017441">
    <property type="entry name" value="Protein_kinase_ATP_BS"/>
</dbReference>
<feature type="domain" description="Protein kinase" evidence="13">
    <location>
        <begin position="35"/>
        <end position="297"/>
    </location>
</feature>
<dbReference type="PROSITE" id="PS00108">
    <property type="entry name" value="PROTEIN_KINASE_ST"/>
    <property type="match status" value="1"/>
</dbReference>
<organism evidence="14">
    <name type="scientific">Cyprideis torosa</name>
    <dbReference type="NCBI Taxonomy" id="163714"/>
    <lineage>
        <taxon>Eukaryota</taxon>
        <taxon>Metazoa</taxon>
        <taxon>Ecdysozoa</taxon>
        <taxon>Arthropoda</taxon>
        <taxon>Crustacea</taxon>
        <taxon>Oligostraca</taxon>
        <taxon>Ostracoda</taxon>
        <taxon>Podocopa</taxon>
        <taxon>Podocopida</taxon>
        <taxon>Cytherocopina</taxon>
        <taxon>Cytheroidea</taxon>
        <taxon>Cytherideidae</taxon>
        <taxon>Cyprideis</taxon>
    </lineage>
</organism>
<dbReference type="GO" id="GO:0005737">
    <property type="term" value="C:cytoplasm"/>
    <property type="evidence" value="ECO:0007669"/>
    <property type="project" value="TreeGrafter"/>
</dbReference>
<dbReference type="AlphaFoldDB" id="A0A7R8ZLD5"/>
<comment type="similarity">
    <text evidence="11">Belongs to the protein kinase superfamily.</text>
</comment>
<dbReference type="GO" id="GO:0000226">
    <property type="term" value="P:microtubule cytoskeleton organization"/>
    <property type="evidence" value="ECO:0007669"/>
    <property type="project" value="TreeGrafter"/>
</dbReference>
<keyword evidence="11" id="KW-0418">Kinase</keyword>
<keyword evidence="11" id="KW-0808">Transferase</keyword>
<dbReference type="GO" id="GO:0035556">
    <property type="term" value="P:intracellular signal transduction"/>
    <property type="evidence" value="ECO:0007669"/>
    <property type="project" value="TreeGrafter"/>
</dbReference>
<keyword evidence="10" id="KW-0744">Spermatogenesis</keyword>
<keyword evidence="9" id="KW-0832">Ubl conjugation</keyword>
<dbReference type="SUPFAM" id="SSF56112">
    <property type="entry name" value="Protein kinase-like (PK-like)"/>
    <property type="match status" value="1"/>
</dbReference>
<dbReference type="OrthoDB" id="541276at2759"/>
<keyword evidence="6" id="KW-0221">Differentiation</keyword>
<evidence type="ECO:0000256" key="2">
    <source>
        <dbReference type="ARBA" id="ARBA00022473"/>
    </source>
</evidence>
<dbReference type="PANTHER" id="PTHR24346">
    <property type="entry name" value="MAP/MICROTUBULE AFFINITY-REGULATING KINASE"/>
    <property type="match status" value="1"/>
</dbReference>
<dbReference type="GO" id="GO:0000287">
    <property type="term" value="F:magnesium ion binding"/>
    <property type="evidence" value="ECO:0007669"/>
    <property type="project" value="UniProtKB-ARBA"/>
</dbReference>
<keyword evidence="8" id="KW-0460">Magnesium</keyword>
<comment type="cofactor">
    <cofactor evidence="1">
        <name>Mg(2+)</name>
        <dbReference type="ChEBI" id="CHEBI:18420"/>
    </cofactor>
</comment>
<name>A0A7R8ZLD5_9CRUS</name>
<accession>A0A7R8ZLD5</accession>
<proteinExistence type="inferred from homology"/>
<dbReference type="GO" id="GO:0005524">
    <property type="term" value="F:ATP binding"/>
    <property type="evidence" value="ECO:0007669"/>
    <property type="project" value="UniProtKB-UniRule"/>
</dbReference>